<dbReference type="Proteomes" id="UP000290365">
    <property type="component" value="Chromosome"/>
</dbReference>
<dbReference type="SUPFAM" id="SSF56112">
    <property type="entry name" value="Protein kinase-like (PK-like)"/>
    <property type="match status" value="1"/>
</dbReference>
<dbReference type="RefSeq" id="WP_129894236.1">
    <property type="nucleotide sequence ID" value="NZ_CP035758.1"/>
</dbReference>
<dbReference type="Pfam" id="PF13432">
    <property type="entry name" value="TPR_16"/>
    <property type="match status" value="1"/>
</dbReference>
<dbReference type="Gene3D" id="3.30.200.20">
    <property type="entry name" value="Phosphorylase Kinase, domain 1"/>
    <property type="match status" value="1"/>
</dbReference>
<evidence type="ECO:0000256" key="8">
    <source>
        <dbReference type="SAM" id="MobiDB-lite"/>
    </source>
</evidence>
<organism evidence="10 11">
    <name type="scientific">Ktedonosporobacter rubrisoli</name>
    <dbReference type="NCBI Taxonomy" id="2509675"/>
    <lineage>
        <taxon>Bacteria</taxon>
        <taxon>Bacillati</taxon>
        <taxon>Chloroflexota</taxon>
        <taxon>Ktedonobacteria</taxon>
        <taxon>Ktedonobacterales</taxon>
        <taxon>Ktedonosporobacteraceae</taxon>
        <taxon>Ktedonosporobacter</taxon>
    </lineage>
</organism>
<evidence type="ECO:0000256" key="2">
    <source>
        <dbReference type="ARBA" id="ARBA00022679"/>
    </source>
</evidence>
<evidence type="ECO:0000256" key="7">
    <source>
        <dbReference type="PROSITE-ProRule" id="PRU10141"/>
    </source>
</evidence>
<dbReference type="GO" id="GO:0004674">
    <property type="term" value="F:protein serine/threonine kinase activity"/>
    <property type="evidence" value="ECO:0007669"/>
    <property type="project" value="UniProtKB-EC"/>
</dbReference>
<keyword evidence="5 7" id="KW-0067">ATP-binding</keyword>
<keyword evidence="3 7" id="KW-0547">Nucleotide-binding</keyword>
<protein>
    <recommendedName>
        <fullName evidence="1">non-specific serine/threonine protein kinase</fullName>
        <ecNumber evidence="1">2.7.11.1</ecNumber>
    </recommendedName>
</protein>
<name>A0A4P6K5L2_KTERU</name>
<dbReference type="PROSITE" id="PS50011">
    <property type="entry name" value="PROTEIN_KINASE_DOM"/>
    <property type="match status" value="1"/>
</dbReference>
<evidence type="ECO:0000313" key="11">
    <source>
        <dbReference type="Proteomes" id="UP000290365"/>
    </source>
</evidence>
<dbReference type="SUPFAM" id="SSF48452">
    <property type="entry name" value="TPR-like"/>
    <property type="match status" value="1"/>
</dbReference>
<reference evidence="10 11" key="1">
    <citation type="submission" date="2019-01" db="EMBL/GenBank/DDBJ databases">
        <title>Ktedonosporobacter rubrisoli SCAWS-G2.</title>
        <authorList>
            <person name="Huang Y."/>
            <person name="Yan B."/>
        </authorList>
    </citation>
    <scope>NUCLEOTIDE SEQUENCE [LARGE SCALE GENOMIC DNA]</scope>
    <source>
        <strain evidence="10 11">SCAWS-G2</strain>
    </source>
</reference>
<dbReference type="InterPro" id="IPR011009">
    <property type="entry name" value="Kinase-like_dom_sf"/>
</dbReference>
<feature type="domain" description="Protein kinase" evidence="9">
    <location>
        <begin position="73"/>
        <end position="338"/>
    </location>
</feature>
<dbReference type="PROSITE" id="PS00107">
    <property type="entry name" value="PROTEIN_KINASE_ATP"/>
    <property type="match status" value="1"/>
</dbReference>
<dbReference type="EC" id="2.7.11.1" evidence="1"/>
<dbReference type="InterPro" id="IPR019734">
    <property type="entry name" value="TPR_rpt"/>
</dbReference>
<dbReference type="PROSITE" id="PS50293">
    <property type="entry name" value="TPR_REGION"/>
    <property type="match status" value="1"/>
</dbReference>
<dbReference type="OrthoDB" id="146908at2"/>
<evidence type="ECO:0000313" key="10">
    <source>
        <dbReference type="EMBL" id="QBD83170.1"/>
    </source>
</evidence>
<feature type="region of interest" description="Disordered" evidence="8">
    <location>
        <begin position="361"/>
        <end position="388"/>
    </location>
</feature>
<evidence type="ECO:0000256" key="1">
    <source>
        <dbReference type="ARBA" id="ARBA00012513"/>
    </source>
</evidence>
<dbReference type="Gene3D" id="1.25.40.10">
    <property type="entry name" value="Tetratricopeptide repeat domain"/>
    <property type="match status" value="1"/>
</dbReference>
<feature type="compositionally biased region" description="Polar residues" evidence="8">
    <location>
        <begin position="1"/>
        <end position="16"/>
    </location>
</feature>
<feature type="binding site" evidence="7">
    <location>
        <position position="102"/>
    </location>
    <ligand>
        <name>ATP</name>
        <dbReference type="ChEBI" id="CHEBI:30616"/>
    </ligand>
</feature>
<gene>
    <name evidence="10" type="ORF">EPA93_47315</name>
</gene>
<dbReference type="PANTHER" id="PTHR43289">
    <property type="entry name" value="MITOGEN-ACTIVATED PROTEIN KINASE KINASE KINASE 20-RELATED"/>
    <property type="match status" value="1"/>
</dbReference>
<feature type="repeat" description="TPR" evidence="6">
    <location>
        <begin position="441"/>
        <end position="474"/>
    </location>
</feature>
<dbReference type="InterPro" id="IPR000719">
    <property type="entry name" value="Prot_kinase_dom"/>
</dbReference>
<keyword evidence="2" id="KW-0808">Transferase</keyword>
<dbReference type="KEGG" id="kbs:EPA93_47315"/>
<evidence type="ECO:0000256" key="3">
    <source>
        <dbReference type="ARBA" id="ARBA00022741"/>
    </source>
</evidence>
<evidence type="ECO:0000256" key="4">
    <source>
        <dbReference type="ARBA" id="ARBA00022777"/>
    </source>
</evidence>
<proteinExistence type="predicted"/>
<evidence type="ECO:0000256" key="5">
    <source>
        <dbReference type="ARBA" id="ARBA00022840"/>
    </source>
</evidence>
<evidence type="ECO:0000256" key="6">
    <source>
        <dbReference type="PROSITE-ProRule" id="PRU00339"/>
    </source>
</evidence>
<dbReference type="InterPro" id="IPR017441">
    <property type="entry name" value="Protein_kinase_ATP_BS"/>
</dbReference>
<keyword evidence="11" id="KW-1185">Reference proteome</keyword>
<dbReference type="PANTHER" id="PTHR43289:SF6">
    <property type="entry name" value="SERINE_THREONINE-PROTEIN KINASE NEKL-3"/>
    <property type="match status" value="1"/>
</dbReference>
<dbReference type="Pfam" id="PF13181">
    <property type="entry name" value="TPR_8"/>
    <property type="match status" value="1"/>
</dbReference>
<dbReference type="InterPro" id="IPR011990">
    <property type="entry name" value="TPR-like_helical_dom_sf"/>
</dbReference>
<feature type="repeat" description="TPR" evidence="6">
    <location>
        <begin position="407"/>
        <end position="440"/>
    </location>
</feature>
<feature type="region of interest" description="Disordered" evidence="8">
    <location>
        <begin position="1"/>
        <end position="31"/>
    </location>
</feature>
<dbReference type="SMART" id="SM00028">
    <property type="entry name" value="TPR"/>
    <property type="match status" value="3"/>
</dbReference>
<dbReference type="EMBL" id="CP035758">
    <property type="protein sequence ID" value="QBD83170.1"/>
    <property type="molecule type" value="Genomic_DNA"/>
</dbReference>
<dbReference type="PROSITE" id="PS50005">
    <property type="entry name" value="TPR"/>
    <property type="match status" value="2"/>
</dbReference>
<dbReference type="Pfam" id="PF00069">
    <property type="entry name" value="Pkinase"/>
    <property type="match status" value="1"/>
</dbReference>
<keyword evidence="4" id="KW-0418">Kinase</keyword>
<dbReference type="Gene3D" id="1.10.510.10">
    <property type="entry name" value="Transferase(Phosphotransferase) domain 1"/>
    <property type="match status" value="1"/>
</dbReference>
<sequence>MGKHTSNFTYSDSFSTKSDDRHATPPFGMQPQYDLQRSTTISCLGHPSHPVQTGEVICRSCGALAAGAHLGIYQIQQLLGRGRSGNAYLAQHQRSKQAVVIKLFAPDPVSMGLWEAARREVRTITALRHPSILPNFSCTAWYPKLPPGTTRPLPDLTAPYIEQDVYLLTLCQYAPITLDHFLAHYQKSKRAIQEQGPRFLGYLLSLIAQAGTALSAAHAHGIAHGALVPGNILLNNQGHLWVADFGLARLHTPSAPYLPPELYGVRDACLQKGTMTPFWEAITPAGDQYMLATLCQQILSQLLLPADYEHLQPILQCALHQHPARRFASIDIFIHELTEQAARPSHTTGHSLRPAFEVLPQQDQPSSGEYSRGYVQLTPPPSEAYEKQHPATANYSLASSLPPSTPADDWEKLGGKFFTSRDYESAVNAYLQALELDVNKYSCWLALGDAYFALERYSGALGAYERAAALNSYDPGVWTNLGTALDALGRHKEALICYERADQLNA</sequence>
<keyword evidence="6" id="KW-0802">TPR repeat</keyword>
<dbReference type="SMART" id="SM00220">
    <property type="entry name" value="S_TKc"/>
    <property type="match status" value="1"/>
</dbReference>
<accession>A0A4P6K5L2</accession>
<dbReference type="AlphaFoldDB" id="A0A4P6K5L2"/>
<evidence type="ECO:0000259" key="9">
    <source>
        <dbReference type="PROSITE" id="PS50011"/>
    </source>
</evidence>
<dbReference type="GO" id="GO:0005524">
    <property type="term" value="F:ATP binding"/>
    <property type="evidence" value="ECO:0007669"/>
    <property type="project" value="UniProtKB-UniRule"/>
</dbReference>